<dbReference type="InterPro" id="IPR000868">
    <property type="entry name" value="Isochorismatase-like_dom"/>
</dbReference>
<protein>
    <recommendedName>
        <fullName evidence="3">Isochorismatase-like domain-containing protein</fullName>
    </recommendedName>
</protein>
<dbReference type="OrthoDB" id="167809at2759"/>
<evidence type="ECO:0000256" key="2">
    <source>
        <dbReference type="ARBA" id="ARBA00022801"/>
    </source>
</evidence>
<name>S8DS57_9LAMI</name>
<gene>
    <name evidence="4" type="ORF">M569_08828</name>
</gene>
<comment type="caution">
    <text evidence="4">The sequence shown here is derived from an EMBL/GenBank/DDBJ whole genome shotgun (WGS) entry which is preliminary data.</text>
</comment>
<dbReference type="GO" id="GO:0016787">
    <property type="term" value="F:hydrolase activity"/>
    <property type="evidence" value="ECO:0007669"/>
    <property type="project" value="UniProtKB-KW"/>
</dbReference>
<dbReference type="PANTHER" id="PTHR43540">
    <property type="entry name" value="PEROXYUREIDOACRYLATE/UREIDOACRYLATE AMIDOHYDROLASE-RELATED"/>
    <property type="match status" value="1"/>
</dbReference>
<sequence>MAAYKKFQTRTEDRHLPSILGTDLLHAPPPHLDRSLPHTLRMVEWRPDPRRNAGIGTHIPDLLRTDSDPVVLKDTYSAFEGTDLEVMVTGVMTNLCCETTARDAFVRGFRVFFSTDSTATASSELHEATLKNMASMASPISSIGKNLRKHFLSRKKKVVRRFFLVHPSALLPEEDYHKNRSR</sequence>
<evidence type="ECO:0000259" key="3">
    <source>
        <dbReference type="Pfam" id="PF00857"/>
    </source>
</evidence>
<dbReference type="InterPro" id="IPR036380">
    <property type="entry name" value="Isochorismatase-like_sf"/>
</dbReference>
<keyword evidence="2" id="KW-0378">Hydrolase</keyword>
<dbReference type="Gene3D" id="3.40.50.850">
    <property type="entry name" value="Isochorismatase-like"/>
    <property type="match status" value="1"/>
</dbReference>
<dbReference type="InterPro" id="IPR050272">
    <property type="entry name" value="Isochorismatase-like_hydrls"/>
</dbReference>
<dbReference type="AlphaFoldDB" id="S8DS57"/>
<feature type="domain" description="Isochorismatase-like" evidence="3">
    <location>
        <begin position="47"/>
        <end position="141"/>
    </location>
</feature>
<evidence type="ECO:0000256" key="1">
    <source>
        <dbReference type="ARBA" id="ARBA00006336"/>
    </source>
</evidence>
<dbReference type="EMBL" id="AUSU01003943">
    <property type="protein sequence ID" value="EPS65948.1"/>
    <property type="molecule type" value="Genomic_DNA"/>
</dbReference>
<accession>S8DS57</accession>
<dbReference type="PANTHER" id="PTHR43540:SF6">
    <property type="entry name" value="ISOCHORISMATASE-LIKE DOMAIN-CONTAINING PROTEIN"/>
    <property type="match status" value="1"/>
</dbReference>
<evidence type="ECO:0000313" key="5">
    <source>
        <dbReference type="Proteomes" id="UP000015453"/>
    </source>
</evidence>
<proteinExistence type="inferred from homology"/>
<keyword evidence="5" id="KW-1185">Reference proteome</keyword>
<dbReference type="Proteomes" id="UP000015453">
    <property type="component" value="Unassembled WGS sequence"/>
</dbReference>
<comment type="similarity">
    <text evidence="1">Belongs to the isochorismatase family.</text>
</comment>
<reference evidence="4 5" key="1">
    <citation type="journal article" date="2013" name="BMC Genomics">
        <title>The miniature genome of a carnivorous plant Genlisea aurea contains a low number of genes and short non-coding sequences.</title>
        <authorList>
            <person name="Leushkin E.V."/>
            <person name="Sutormin R.A."/>
            <person name="Nabieva E.R."/>
            <person name="Penin A.A."/>
            <person name="Kondrashov A.S."/>
            <person name="Logacheva M.D."/>
        </authorList>
    </citation>
    <scope>NUCLEOTIDE SEQUENCE [LARGE SCALE GENOMIC DNA]</scope>
</reference>
<dbReference type="CDD" id="cd00431">
    <property type="entry name" value="cysteine_hydrolases"/>
    <property type="match status" value="1"/>
</dbReference>
<dbReference type="SUPFAM" id="SSF52499">
    <property type="entry name" value="Isochorismatase-like hydrolases"/>
    <property type="match status" value="1"/>
</dbReference>
<evidence type="ECO:0000313" key="4">
    <source>
        <dbReference type="EMBL" id="EPS65948.1"/>
    </source>
</evidence>
<organism evidence="4 5">
    <name type="scientific">Genlisea aurea</name>
    <dbReference type="NCBI Taxonomy" id="192259"/>
    <lineage>
        <taxon>Eukaryota</taxon>
        <taxon>Viridiplantae</taxon>
        <taxon>Streptophyta</taxon>
        <taxon>Embryophyta</taxon>
        <taxon>Tracheophyta</taxon>
        <taxon>Spermatophyta</taxon>
        <taxon>Magnoliopsida</taxon>
        <taxon>eudicotyledons</taxon>
        <taxon>Gunneridae</taxon>
        <taxon>Pentapetalae</taxon>
        <taxon>asterids</taxon>
        <taxon>lamiids</taxon>
        <taxon>Lamiales</taxon>
        <taxon>Lentibulariaceae</taxon>
        <taxon>Genlisea</taxon>
    </lineage>
</organism>
<dbReference type="Pfam" id="PF00857">
    <property type="entry name" value="Isochorismatase"/>
    <property type="match status" value="1"/>
</dbReference>